<keyword evidence="6" id="KW-0238">DNA-binding</keyword>
<gene>
    <name evidence="11" type="ORF">CO657_11040</name>
</gene>
<dbReference type="GO" id="GO:0008170">
    <property type="term" value="F:N-methyltransferase activity"/>
    <property type="evidence" value="ECO:0007669"/>
    <property type="project" value="InterPro"/>
</dbReference>
<comment type="similarity">
    <text evidence="1">Belongs to the N(4)/N(6)-methyltransferase family. N(4) subfamily.</text>
</comment>
<evidence type="ECO:0000313" key="12">
    <source>
        <dbReference type="Proteomes" id="UP000220927"/>
    </source>
</evidence>
<evidence type="ECO:0000256" key="3">
    <source>
        <dbReference type="ARBA" id="ARBA00022679"/>
    </source>
</evidence>
<evidence type="ECO:0000259" key="10">
    <source>
        <dbReference type="Pfam" id="PF01555"/>
    </source>
</evidence>
<reference evidence="11 12" key="1">
    <citation type="submission" date="2019-01" db="EMBL/GenBank/DDBJ databases">
        <title>Genomic insights into the origins and evolution of symbiotic genes in the Phaseolus vulgaris microsymbionts.</title>
        <authorList>
            <person name="Tong W."/>
        </authorList>
    </citation>
    <scope>NUCLEOTIDE SEQUENCE [LARGE SCALE GENOMIC DNA]</scope>
    <source>
        <strain evidence="11 12">FH23</strain>
    </source>
</reference>
<dbReference type="RefSeq" id="WP_054186306.1">
    <property type="nucleotide sequence ID" value="NZ_CP034998.1"/>
</dbReference>
<evidence type="ECO:0000256" key="1">
    <source>
        <dbReference type="ARBA" id="ARBA00010203"/>
    </source>
</evidence>
<evidence type="ECO:0000256" key="6">
    <source>
        <dbReference type="ARBA" id="ARBA00023125"/>
    </source>
</evidence>
<keyword evidence="2" id="KW-0489">Methyltransferase</keyword>
<dbReference type="SUPFAM" id="SSF53335">
    <property type="entry name" value="S-adenosyl-L-methionine-dependent methyltransferases"/>
    <property type="match status" value="1"/>
</dbReference>
<keyword evidence="3" id="KW-0808">Transferase</keyword>
<dbReference type="Proteomes" id="UP000220927">
    <property type="component" value="Chromosome"/>
</dbReference>
<dbReference type="InterPro" id="IPR029063">
    <property type="entry name" value="SAM-dependent_MTases_sf"/>
</dbReference>
<keyword evidence="4" id="KW-0949">S-adenosyl-L-methionine</keyword>
<dbReference type="GO" id="GO:0003677">
    <property type="term" value="F:DNA binding"/>
    <property type="evidence" value="ECO:0007669"/>
    <property type="project" value="UniProtKB-KW"/>
</dbReference>
<dbReference type="PROSITE" id="PS00093">
    <property type="entry name" value="N4_MTASE"/>
    <property type="match status" value="1"/>
</dbReference>
<proteinExistence type="inferred from homology"/>
<dbReference type="EMBL" id="CP034998">
    <property type="protein sequence ID" value="QAS78573.1"/>
    <property type="molecule type" value="Genomic_DNA"/>
</dbReference>
<dbReference type="GO" id="GO:0015667">
    <property type="term" value="F:site-specific DNA-methyltransferase (cytosine-N4-specific) activity"/>
    <property type="evidence" value="ECO:0007669"/>
    <property type="project" value="UniProtKB-EC"/>
</dbReference>
<protein>
    <recommendedName>
        <fullName evidence="9">Methyltransferase</fullName>
        <ecNumber evidence="9">2.1.1.-</ecNumber>
    </recommendedName>
</protein>
<dbReference type="Pfam" id="PF01555">
    <property type="entry name" value="N6_N4_Mtase"/>
    <property type="match status" value="1"/>
</dbReference>
<feature type="domain" description="DNA methylase N-4/N-6" evidence="10">
    <location>
        <begin position="35"/>
        <end position="258"/>
    </location>
</feature>
<dbReference type="EC" id="2.1.1.-" evidence="9"/>
<evidence type="ECO:0000256" key="9">
    <source>
        <dbReference type="RuleBase" id="RU362026"/>
    </source>
</evidence>
<dbReference type="GO" id="GO:0032259">
    <property type="term" value="P:methylation"/>
    <property type="evidence" value="ECO:0007669"/>
    <property type="project" value="UniProtKB-KW"/>
</dbReference>
<organism evidence="11 12">
    <name type="scientific">Rhizobium acidisoli</name>
    <dbReference type="NCBI Taxonomy" id="1538158"/>
    <lineage>
        <taxon>Bacteria</taxon>
        <taxon>Pseudomonadati</taxon>
        <taxon>Pseudomonadota</taxon>
        <taxon>Alphaproteobacteria</taxon>
        <taxon>Hyphomicrobiales</taxon>
        <taxon>Rhizobiaceae</taxon>
        <taxon>Rhizobium/Agrobacterium group</taxon>
        <taxon>Rhizobium</taxon>
    </lineage>
</organism>
<evidence type="ECO:0000256" key="5">
    <source>
        <dbReference type="ARBA" id="ARBA00022747"/>
    </source>
</evidence>
<evidence type="ECO:0000256" key="7">
    <source>
        <dbReference type="ARBA" id="ARBA00047942"/>
    </source>
</evidence>
<comment type="catalytic activity">
    <reaction evidence="7">
        <text>a 2'-deoxyadenosine in DNA + S-adenosyl-L-methionine = an N(6)-methyl-2'-deoxyadenosine in DNA + S-adenosyl-L-homocysteine + H(+)</text>
        <dbReference type="Rhea" id="RHEA:15197"/>
        <dbReference type="Rhea" id="RHEA-COMP:12418"/>
        <dbReference type="Rhea" id="RHEA-COMP:12419"/>
        <dbReference type="ChEBI" id="CHEBI:15378"/>
        <dbReference type="ChEBI" id="CHEBI:57856"/>
        <dbReference type="ChEBI" id="CHEBI:59789"/>
        <dbReference type="ChEBI" id="CHEBI:90615"/>
        <dbReference type="ChEBI" id="CHEBI:90616"/>
        <dbReference type="EC" id="2.1.1.72"/>
    </reaction>
</comment>
<dbReference type="AlphaFoldDB" id="A0AAE5WNP0"/>
<keyword evidence="5" id="KW-0680">Restriction system</keyword>
<evidence type="ECO:0000313" key="11">
    <source>
        <dbReference type="EMBL" id="QAS78573.1"/>
    </source>
</evidence>
<dbReference type="InterPro" id="IPR002941">
    <property type="entry name" value="DNA_methylase_N4/N6"/>
</dbReference>
<evidence type="ECO:0000256" key="8">
    <source>
        <dbReference type="ARBA" id="ARBA00049120"/>
    </source>
</evidence>
<dbReference type="GO" id="GO:0009007">
    <property type="term" value="F:site-specific DNA-methyltransferase (adenine-specific) activity"/>
    <property type="evidence" value="ECO:0007669"/>
    <property type="project" value="UniProtKB-EC"/>
</dbReference>
<dbReference type="GO" id="GO:0009307">
    <property type="term" value="P:DNA restriction-modification system"/>
    <property type="evidence" value="ECO:0007669"/>
    <property type="project" value="UniProtKB-KW"/>
</dbReference>
<keyword evidence="12" id="KW-1185">Reference proteome</keyword>
<accession>A0AAE5WNP0</accession>
<dbReference type="InterPro" id="IPR017985">
    <property type="entry name" value="MeTrfase_CN4_CS"/>
</dbReference>
<dbReference type="REBASE" id="297105">
    <property type="entry name" value="M.RacFH23ORF11040P"/>
</dbReference>
<dbReference type="PRINTS" id="PR00508">
    <property type="entry name" value="S21N4MTFRASE"/>
</dbReference>
<comment type="catalytic activity">
    <reaction evidence="8">
        <text>a 2'-deoxycytidine in DNA + S-adenosyl-L-methionine = an N(4)-methyl-2'-deoxycytidine in DNA + S-adenosyl-L-homocysteine + H(+)</text>
        <dbReference type="Rhea" id="RHEA:16857"/>
        <dbReference type="Rhea" id="RHEA-COMP:11369"/>
        <dbReference type="Rhea" id="RHEA-COMP:13674"/>
        <dbReference type="ChEBI" id="CHEBI:15378"/>
        <dbReference type="ChEBI" id="CHEBI:57856"/>
        <dbReference type="ChEBI" id="CHEBI:59789"/>
        <dbReference type="ChEBI" id="CHEBI:85452"/>
        <dbReference type="ChEBI" id="CHEBI:137933"/>
        <dbReference type="EC" id="2.1.1.113"/>
    </reaction>
</comment>
<dbReference type="InterPro" id="IPR001091">
    <property type="entry name" value="RM_Methyltransferase"/>
</dbReference>
<sequence>MFYQPARGNAEAIGLCALHTGDCAEVLPQLPTGSVDLVVTSPPYNIGKAYEKRAALDAYVDFQTGVINECVRLLGPDGSICWQVGNWVDNGEIVPLDSVVIPIFRALGMKIRSRVVWTFGHGMHCRRRLSGRHETIVWATKSDEYHFDLDSIRVPQKYPNKRHYKGPKMGQLSGNPLGKNPGDVWDISNVKNRHPEKTSHPCQFPEELVERLVKSLTKPGQKVLDPFAGAGTVGAVCNRLDRKSVLVERVPEYVDIIRERLGGPKAQARRPVSDVVALAPRMEDLFTVSVSNTTLAAIDPSTVSISGE</sequence>
<dbReference type="KEGG" id="rad:CO657_11040"/>
<name>A0AAE5WNP0_9HYPH</name>
<evidence type="ECO:0000256" key="2">
    <source>
        <dbReference type="ARBA" id="ARBA00022603"/>
    </source>
</evidence>
<evidence type="ECO:0000256" key="4">
    <source>
        <dbReference type="ARBA" id="ARBA00022691"/>
    </source>
</evidence>
<dbReference type="Gene3D" id="3.40.50.150">
    <property type="entry name" value="Vaccinia Virus protein VP39"/>
    <property type="match status" value="1"/>
</dbReference>